<dbReference type="InterPro" id="IPR000055">
    <property type="entry name" value="Restrct_endonuc_typeI_TRD"/>
</dbReference>
<name>E6KB99_9BACT</name>
<feature type="non-terminal residue" evidence="5">
    <location>
        <position position="254"/>
    </location>
</feature>
<dbReference type="RefSeq" id="WP_004347249.1">
    <property type="nucleotide sequence ID" value="NZ_GL586324.1"/>
</dbReference>
<comment type="similarity">
    <text evidence="1">Belongs to the type-I restriction system S methylase family.</text>
</comment>
<dbReference type="InterPro" id="IPR051212">
    <property type="entry name" value="Type-I_RE_S_subunit"/>
</dbReference>
<evidence type="ECO:0000259" key="4">
    <source>
        <dbReference type="Pfam" id="PF01420"/>
    </source>
</evidence>
<evidence type="ECO:0000313" key="6">
    <source>
        <dbReference type="Proteomes" id="UP000003112"/>
    </source>
</evidence>
<dbReference type="Gene3D" id="3.90.220.20">
    <property type="entry name" value="DNA methylase specificity domains"/>
    <property type="match status" value="1"/>
</dbReference>
<comment type="caution">
    <text evidence="5">The sequence shown here is derived from an EMBL/GenBank/DDBJ whole genome shotgun (WGS) entry which is preliminary data.</text>
</comment>
<evidence type="ECO:0000256" key="1">
    <source>
        <dbReference type="ARBA" id="ARBA00010923"/>
    </source>
</evidence>
<dbReference type="InterPro" id="IPR044946">
    <property type="entry name" value="Restrct_endonuc_typeI_TRD_sf"/>
</dbReference>
<dbReference type="GO" id="GO:0003677">
    <property type="term" value="F:DNA binding"/>
    <property type="evidence" value="ECO:0007669"/>
    <property type="project" value="UniProtKB-KW"/>
</dbReference>
<evidence type="ECO:0000256" key="3">
    <source>
        <dbReference type="ARBA" id="ARBA00023125"/>
    </source>
</evidence>
<feature type="domain" description="Type I restriction modification DNA specificity" evidence="4">
    <location>
        <begin position="8"/>
        <end position="177"/>
    </location>
</feature>
<feature type="non-terminal residue" evidence="5">
    <location>
        <position position="1"/>
    </location>
</feature>
<organism evidence="5 6">
    <name type="scientific">Segatella buccae ATCC 33574</name>
    <dbReference type="NCBI Taxonomy" id="873513"/>
    <lineage>
        <taxon>Bacteria</taxon>
        <taxon>Pseudomonadati</taxon>
        <taxon>Bacteroidota</taxon>
        <taxon>Bacteroidia</taxon>
        <taxon>Bacteroidales</taxon>
        <taxon>Prevotellaceae</taxon>
        <taxon>Segatella</taxon>
    </lineage>
</organism>
<dbReference type="PANTHER" id="PTHR43140">
    <property type="entry name" value="TYPE-1 RESTRICTION ENZYME ECOKI SPECIFICITY PROTEIN"/>
    <property type="match status" value="1"/>
</dbReference>
<dbReference type="GeneID" id="93537473"/>
<dbReference type="Proteomes" id="UP000003112">
    <property type="component" value="Unassembled WGS sequence"/>
</dbReference>
<dbReference type="Pfam" id="PF01420">
    <property type="entry name" value="Methylase_S"/>
    <property type="match status" value="1"/>
</dbReference>
<keyword evidence="2" id="KW-0680">Restriction system</keyword>
<dbReference type="EMBL" id="AEPD01000059">
    <property type="protein sequence ID" value="EFU29168.1"/>
    <property type="molecule type" value="Genomic_DNA"/>
</dbReference>
<evidence type="ECO:0000256" key="2">
    <source>
        <dbReference type="ARBA" id="ARBA00022747"/>
    </source>
</evidence>
<keyword evidence="3" id="KW-0238">DNA-binding</keyword>
<dbReference type="AlphaFoldDB" id="E6KB99"/>
<reference evidence="5 6" key="1">
    <citation type="submission" date="2010-10" db="EMBL/GenBank/DDBJ databases">
        <authorList>
            <person name="Muzny D."/>
            <person name="Qin X."/>
            <person name="Deng J."/>
            <person name="Jiang H."/>
            <person name="Liu Y."/>
            <person name="Qu J."/>
            <person name="Song X.-Z."/>
            <person name="Zhang L."/>
            <person name="Thornton R."/>
            <person name="Coyle M."/>
            <person name="Francisco L."/>
            <person name="Jackson L."/>
            <person name="Javaid M."/>
            <person name="Korchina V."/>
            <person name="Kovar C."/>
            <person name="Mata R."/>
            <person name="Mathew T."/>
            <person name="Ngo R."/>
            <person name="Nguyen L."/>
            <person name="Nguyen N."/>
            <person name="Okwuonu G."/>
            <person name="Ongeri F."/>
            <person name="Pham C."/>
            <person name="Simmons D."/>
            <person name="Wilczek-Boney K."/>
            <person name="Hale W."/>
            <person name="Jakkamsetti A."/>
            <person name="Pham P."/>
            <person name="Ruth R."/>
            <person name="San Lucas F."/>
            <person name="Warren J."/>
            <person name="Zhang J."/>
            <person name="Zhao Z."/>
            <person name="Zhou C."/>
            <person name="Zhu D."/>
            <person name="Lee S."/>
            <person name="Bess C."/>
            <person name="Blankenburg K."/>
            <person name="Forbes L."/>
            <person name="Fu Q."/>
            <person name="Gubbala S."/>
            <person name="Hirani K."/>
            <person name="Jayaseelan J.C."/>
            <person name="Lara F."/>
            <person name="Munidasa M."/>
            <person name="Palculict T."/>
            <person name="Patil S."/>
            <person name="Pu L.-L."/>
            <person name="Saada N."/>
            <person name="Tang L."/>
            <person name="Weissenberger G."/>
            <person name="Zhu Y."/>
            <person name="Hemphill L."/>
            <person name="Shang Y."/>
            <person name="Youmans B."/>
            <person name="Ayvaz T."/>
            <person name="Ross M."/>
            <person name="Santibanez J."/>
            <person name="Aqrawi P."/>
            <person name="Gross S."/>
            <person name="Joshi V."/>
            <person name="Fowler G."/>
            <person name="Nazareth L."/>
            <person name="Reid J."/>
            <person name="Worley K."/>
            <person name="Petrosino J."/>
            <person name="Highlander S."/>
            <person name="Gibbs R."/>
        </authorList>
    </citation>
    <scope>NUCLEOTIDE SEQUENCE [LARGE SCALE GENOMIC DNA]</scope>
    <source>
        <strain evidence="5 6">ATCC 33574</strain>
    </source>
</reference>
<keyword evidence="6" id="KW-1185">Reference proteome</keyword>
<sequence>DEIPFEIPESWCFVRLGDICNYLHRGKTPKYGNQKILPIIAQKCNHWNQLYIDRCLFSDIDYILKYKEEQFLQKGDIIINSTGGGTVGRTGYIDDSVFDKFDKFVADSHVTVVRSTKLVSHRYIYLYLLSPYIQIGIEERCTGSTNQIELRTTTISDYLVPIPPVEEQKRLVKKVESMLPIVTRYQKLQSNLEHLNSTLFPLIKKSILQEAIQGKLVPQDPNDEPASVLLQRIKEEKQRLVKEGELKKKDVVDS</sequence>
<dbReference type="PANTHER" id="PTHR43140:SF1">
    <property type="entry name" value="TYPE I RESTRICTION ENZYME ECOKI SPECIFICITY SUBUNIT"/>
    <property type="match status" value="1"/>
</dbReference>
<dbReference type="STRING" id="873513.HMPREF6485_2886"/>
<gene>
    <name evidence="5" type="ORF">HMPREF6485_2886</name>
</gene>
<accession>E6KB99</accession>
<dbReference type="SUPFAM" id="SSF116734">
    <property type="entry name" value="DNA methylase specificity domain"/>
    <property type="match status" value="1"/>
</dbReference>
<dbReference type="GO" id="GO:0009307">
    <property type="term" value="P:DNA restriction-modification system"/>
    <property type="evidence" value="ECO:0007669"/>
    <property type="project" value="UniProtKB-KW"/>
</dbReference>
<proteinExistence type="inferred from homology"/>
<dbReference type="HOGENOM" id="CLU_021095_3_1_10"/>
<evidence type="ECO:0000313" key="5">
    <source>
        <dbReference type="EMBL" id="EFU29168.1"/>
    </source>
</evidence>
<protein>
    <submittedName>
        <fullName evidence="5">Type I restriction modification DNA specificity domain protein</fullName>
    </submittedName>
</protein>
<dbReference type="eggNOG" id="COG0732">
    <property type="taxonomic scope" value="Bacteria"/>
</dbReference>